<dbReference type="Pfam" id="PF01535">
    <property type="entry name" value="PPR"/>
    <property type="match status" value="1"/>
</dbReference>
<feature type="region of interest" description="Disordered" evidence="3">
    <location>
        <begin position="576"/>
        <end position="601"/>
    </location>
</feature>
<dbReference type="Gene3D" id="1.25.40.10">
    <property type="entry name" value="Tetratricopeptide repeat domain"/>
    <property type="match status" value="2"/>
</dbReference>
<name>A0ABP0JYV8_9DINO</name>
<dbReference type="EMBL" id="CAXAMN010006914">
    <property type="protein sequence ID" value="CAK9019664.1"/>
    <property type="molecule type" value="Genomic_DNA"/>
</dbReference>
<sequence length="601" mass="67194">MAQVDRGPWHEGHSDAFLTSCNTNNWQQALQLLPSIHVKIAGKLGAQGARLASRACSHLLASLARETNWRAAQTFFKALPSLAPSIPYTPGIISAFLSSYAQKRFWQQSLDFLNSIHSGNPLSSSLDAAVYNTVITSCARASRWPWSLWLLEELISCESRPRANLLTFNAAIHACERRGLWSHALLLLQQMKENKVTPDSASLNCILSACEKGQQWQMAIALLPWFSTYKCPRTIVTYGAVAAACTAGVAWEAAIASLLELLWLQVPPSTEVFNSTVESCKRGWAWQQCLAALALELNALNSKTVVMHRSVSQSLVLAQVSCRACTSTGQSFPQPLVLRHLELKPSKLEWTGSPMVASDRWLEEANDLGGSDSFGQYNNFANAAHMLCRLVRLSSGSRPHSVDWQLNLRGGVGRKPDDGWRRYFTRKQASFDAIARNCTPENEAYRTRLGTPFDPSFDRHQGAVKCATIRDMPLSFERAKGCEGAQAGQWQHIFQARPAATRPQLKHLTSLREMPGQHPGMTISDNRSDTCWVEMMGKKRWEQFRPENPLERHPREGGDVKLHHLYYLKVRPEPDDEARVLRTTKTPRLVPKAKSKTKANQ</sequence>
<protein>
    <recommendedName>
        <fullName evidence="6">Pentatricopeptide repeat-containing protein, chloroplastic</fullName>
    </recommendedName>
</protein>
<dbReference type="PANTHER" id="PTHR47447">
    <property type="entry name" value="OS03G0856100 PROTEIN"/>
    <property type="match status" value="1"/>
</dbReference>
<dbReference type="Pfam" id="PF13041">
    <property type="entry name" value="PPR_2"/>
    <property type="match status" value="1"/>
</dbReference>
<comment type="caution">
    <text evidence="4">The sequence shown here is derived from an EMBL/GenBank/DDBJ whole genome shotgun (WGS) entry which is preliminary data.</text>
</comment>
<feature type="compositionally biased region" description="Basic residues" evidence="3">
    <location>
        <begin position="591"/>
        <end position="601"/>
    </location>
</feature>
<evidence type="ECO:0000256" key="2">
    <source>
        <dbReference type="PROSITE-ProRule" id="PRU00708"/>
    </source>
</evidence>
<dbReference type="PROSITE" id="PS51375">
    <property type="entry name" value="PPR"/>
    <property type="match status" value="2"/>
</dbReference>
<dbReference type="InterPro" id="IPR002885">
    <property type="entry name" value="PPR_rpt"/>
</dbReference>
<keyword evidence="1" id="KW-0677">Repeat</keyword>
<feature type="repeat" description="PPR" evidence="2">
    <location>
        <begin position="127"/>
        <end position="161"/>
    </location>
</feature>
<organism evidence="4 5">
    <name type="scientific">Durusdinium trenchii</name>
    <dbReference type="NCBI Taxonomy" id="1381693"/>
    <lineage>
        <taxon>Eukaryota</taxon>
        <taxon>Sar</taxon>
        <taxon>Alveolata</taxon>
        <taxon>Dinophyceae</taxon>
        <taxon>Suessiales</taxon>
        <taxon>Symbiodiniaceae</taxon>
        <taxon>Durusdinium</taxon>
    </lineage>
</organism>
<dbReference type="Proteomes" id="UP001642484">
    <property type="component" value="Unassembled WGS sequence"/>
</dbReference>
<evidence type="ECO:0008006" key="6">
    <source>
        <dbReference type="Google" id="ProtNLM"/>
    </source>
</evidence>
<proteinExistence type="predicted"/>
<gene>
    <name evidence="4" type="ORF">CCMP2556_LOCUS13753</name>
</gene>
<dbReference type="InterPro" id="IPR011990">
    <property type="entry name" value="TPR-like_helical_dom_sf"/>
</dbReference>
<feature type="repeat" description="PPR" evidence="2">
    <location>
        <begin position="164"/>
        <end position="198"/>
    </location>
</feature>
<evidence type="ECO:0000313" key="4">
    <source>
        <dbReference type="EMBL" id="CAK9019664.1"/>
    </source>
</evidence>
<accession>A0ABP0JYV8</accession>
<reference evidence="4 5" key="1">
    <citation type="submission" date="2024-02" db="EMBL/GenBank/DDBJ databases">
        <authorList>
            <person name="Chen Y."/>
            <person name="Shah S."/>
            <person name="Dougan E. K."/>
            <person name="Thang M."/>
            <person name="Chan C."/>
        </authorList>
    </citation>
    <scope>NUCLEOTIDE SEQUENCE [LARGE SCALE GENOMIC DNA]</scope>
</reference>
<keyword evidence="5" id="KW-1185">Reference proteome</keyword>
<dbReference type="NCBIfam" id="TIGR00756">
    <property type="entry name" value="PPR"/>
    <property type="match status" value="1"/>
</dbReference>
<evidence type="ECO:0000256" key="1">
    <source>
        <dbReference type="ARBA" id="ARBA00022737"/>
    </source>
</evidence>
<dbReference type="PANTHER" id="PTHR47447:SF17">
    <property type="entry name" value="OS12G0638900 PROTEIN"/>
    <property type="match status" value="1"/>
</dbReference>
<evidence type="ECO:0000313" key="5">
    <source>
        <dbReference type="Proteomes" id="UP001642484"/>
    </source>
</evidence>
<evidence type="ECO:0000256" key="3">
    <source>
        <dbReference type="SAM" id="MobiDB-lite"/>
    </source>
</evidence>